<feature type="compositionally biased region" description="Gly residues" evidence="1">
    <location>
        <begin position="229"/>
        <end position="241"/>
    </location>
</feature>
<feature type="compositionally biased region" description="Polar residues" evidence="1">
    <location>
        <begin position="369"/>
        <end position="379"/>
    </location>
</feature>
<dbReference type="InParanoid" id="G0NJY0"/>
<feature type="compositionally biased region" description="Pro residues" evidence="1">
    <location>
        <begin position="106"/>
        <end position="121"/>
    </location>
</feature>
<feature type="region of interest" description="Disordered" evidence="1">
    <location>
        <begin position="101"/>
        <end position="125"/>
    </location>
</feature>
<dbReference type="EMBL" id="GL379897">
    <property type="protein sequence ID" value="EGT32702.1"/>
    <property type="molecule type" value="Genomic_DNA"/>
</dbReference>
<evidence type="ECO:0000313" key="2">
    <source>
        <dbReference type="EMBL" id="EGT32702.1"/>
    </source>
</evidence>
<accession>G0NJY0</accession>
<dbReference type="Proteomes" id="UP000008068">
    <property type="component" value="Unassembled WGS sequence"/>
</dbReference>
<feature type="region of interest" description="Disordered" evidence="1">
    <location>
        <begin position="205"/>
        <end position="266"/>
    </location>
</feature>
<sequence>MYYFTLFDTFELNQQGIFDAHLAPQLPNDQVPRPGQQEGVNRQRFENPQPVSAFAQQSGQPDPQRQGFLHQQMDLQEPRARQGFQNPFSIENLLKPGKAAAKEKLPPPMPPQMLPQPPTPPTNFTHMPLWSPQMPTPTPPMLQQMAPVMDHRLITPHILPQAQTPPTNSTHLPLWTAQMLPQISPMLQQMAPVPLQIPLIAPQMSPQLPQVPRGRSRGRASRSTREGARGGARGGSRGGARGRPRKETSTNQIQPPPHEHHENEPLVNQETIHIDPEIRKAVESIPSLPAFIEMLQQVQLQFPPTEPPMVPNEENIPHIDHQEGTSTSFEVWVPVPREEWPEEENPPDIKFGLEKGYLGYVRVYEKPTNRGSGNDYSNSPDEEEVPPAPVIESPKPEIGPRSGEQVIEPMEVANTAVNALSSGAPEEDPSPDRAVGAKRVGKPVEEQPVIKRPKVVVEGSPPEESANVSQVIVVDAPSEVQQEAEQAVNAAGGLEQNGDGPRAEQPITNAQDRQQLRQEGLRRLRALMEGRSEEFRRGIVALLNAAVAISSGPNPPETAQEFIEEMNRRFLRAASRDD</sequence>
<feature type="region of interest" description="Disordered" evidence="1">
    <location>
        <begin position="479"/>
        <end position="516"/>
    </location>
</feature>
<feature type="region of interest" description="Disordered" evidence="1">
    <location>
        <begin position="366"/>
        <end position="402"/>
    </location>
</feature>
<dbReference type="AlphaFoldDB" id="G0NJY0"/>
<evidence type="ECO:0000313" key="3">
    <source>
        <dbReference type="Proteomes" id="UP000008068"/>
    </source>
</evidence>
<name>G0NJY0_CAEBE</name>
<reference evidence="3" key="1">
    <citation type="submission" date="2011-07" db="EMBL/GenBank/DDBJ databases">
        <authorList>
            <consortium name="Caenorhabditis brenneri Sequencing and Analysis Consortium"/>
            <person name="Wilson R.K."/>
        </authorList>
    </citation>
    <scope>NUCLEOTIDE SEQUENCE [LARGE SCALE GENOMIC DNA]</scope>
    <source>
        <strain evidence="3">PB2801</strain>
    </source>
</reference>
<gene>
    <name evidence="2" type="ORF">CAEBREN_19285</name>
</gene>
<dbReference type="HOGENOM" id="CLU_471916_0_0_1"/>
<proteinExistence type="predicted"/>
<organism evidence="3">
    <name type="scientific">Caenorhabditis brenneri</name>
    <name type="common">Nematode worm</name>
    <dbReference type="NCBI Taxonomy" id="135651"/>
    <lineage>
        <taxon>Eukaryota</taxon>
        <taxon>Metazoa</taxon>
        <taxon>Ecdysozoa</taxon>
        <taxon>Nematoda</taxon>
        <taxon>Chromadorea</taxon>
        <taxon>Rhabditida</taxon>
        <taxon>Rhabditina</taxon>
        <taxon>Rhabditomorpha</taxon>
        <taxon>Rhabditoidea</taxon>
        <taxon>Rhabditidae</taxon>
        <taxon>Peloderinae</taxon>
        <taxon>Caenorhabditis</taxon>
    </lineage>
</organism>
<feature type="compositionally biased region" description="Low complexity" evidence="1">
    <location>
        <begin position="479"/>
        <end position="491"/>
    </location>
</feature>
<dbReference type="OMA" id="GMPQPRM"/>
<keyword evidence="3" id="KW-1185">Reference proteome</keyword>
<evidence type="ECO:0000256" key="1">
    <source>
        <dbReference type="SAM" id="MobiDB-lite"/>
    </source>
</evidence>
<feature type="region of interest" description="Disordered" evidence="1">
    <location>
        <begin position="421"/>
        <end position="446"/>
    </location>
</feature>
<protein>
    <submittedName>
        <fullName evidence="2">Uncharacterized protein</fullName>
    </submittedName>
</protein>